<keyword evidence="8" id="KW-0175">Coiled coil</keyword>
<evidence type="ECO:0000313" key="11">
    <source>
        <dbReference type="Proteomes" id="UP000653730"/>
    </source>
</evidence>
<keyword evidence="6" id="KW-0472">Membrane</keyword>
<keyword evidence="7" id="KW-0998">Cell outer membrane</keyword>
<dbReference type="InterPro" id="IPR051906">
    <property type="entry name" value="TolC-like"/>
</dbReference>
<evidence type="ECO:0000256" key="3">
    <source>
        <dbReference type="ARBA" id="ARBA00022448"/>
    </source>
</evidence>
<evidence type="ECO:0000256" key="4">
    <source>
        <dbReference type="ARBA" id="ARBA00022452"/>
    </source>
</evidence>
<protein>
    <submittedName>
        <fullName evidence="10">TolC family protein</fullName>
    </submittedName>
</protein>
<dbReference type="GO" id="GO:0015562">
    <property type="term" value="F:efflux transmembrane transporter activity"/>
    <property type="evidence" value="ECO:0007669"/>
    <property type="project" value="InterPro"/>
</dbReference>
<proteinExistence type="inferred from homology"/>
<keyword evidence="11" id="KW-1185">Reference proteome</keyword>
<feature type="coiled-coil region" evidence="8">
    <location>
        <begin position="116"/>
        <end position="175"/>
    </location>
</feature>
<comment type="subcellular location">
    <subcellularLocation>
        <location evidence="1">Cell outer membrane</location>
    </subcellularLocation>
</comment>
<dbReference type="Gene3D" id="1.20.1600.10">
    <property type="entry name" value="Outer membrane efflux proteins (OEP)"/>
    <property type="match status" value="1"/>
</dbReference>
<dbReference type="RefSeq" id="WP_187963905.1">
    <property type="nucleotide sequence ID" value="NZ_JACVDC010000003.1"/>
</dbReference>
<dbReference type="EMBL" id="JACVDC010000003">
    <property type="protein sequence ID" value="MBC9794746.1"/>
    <property type="molecule type" value="Genomic_DNA"/>
</dbReference>
<evidence type="ECO:0000256" key="1">
    <source>
        <dbReference type="ARBA" id="ARBA00004442"/>
    </source>
</evidence>
<name>A0A926JP04_9FLAO</name>
<dbReference type="GO" id="GO:0009279">
    <property type="term" value="C:cell outer membrane"/>
    <property type="evidence" value="ECO:0007669"/>
    <property type="project" value="UniProtKB-SubCell"/>
</dbReference>
<reference evidence="10 11" key="1">
    <citation type="submission" date="2020-09" db="EMBL/GenBank/DDBJ databases">
        <title>Sinomicrobium weinanense sp. nov., a halophilic bacteria isolated from saline-alkali soil.</title>
        <authorList>
            <person name="Wu P."/>
            <person name="Ren H."/>
            <person name="Mei Y."/>
            <person name="Liang Y."/>
            <person name="Chen Z."/>
        </authorList>
    </citation>
    <scope>NUCLEOTIDE SEQUENCE [LARGE SCALE GENOMIC DNA]</scope>
    <source>
        <strain evidence="10 11">FJxs</strain>
    </source>
</reference>
<gene>
    <name evidence="10" type="ORF">IBL28_02105</name>
</gene>
<organism evidence="10 11">
    <name type="scientific">Sinomicrobium weinanense</name>
    <dbReference type="NCBI Taxonomy" id="2842200"/>
    <lineage>
        <taxon>Bacteria</taxon>
        <taxon>Pseudomonadati</taxon>
        <taxon>Bacteroidota</taxon>
        <taxon>Flavobacteriia</taxon>
        <taxon>Flavobacteriales</taxon>
        <taxon>Flavobacteriaceae</taxon>
        <taxon>Sinomicrobium</taxon>
    </lineage>
</organism>
<dbReference type="InterPro" id="IPR003423">
    <property type="entry name" value="OMP_efflux"/>
</dbReference>
<keyword evidence="3" id="KW-0813">Transport</keyword>
<dbReference type="SUPFAM" id="SSF56954">
    <property type="entry name" value="Outer membrane efflux proteins (OEP)"/>
    <property type="match status" value="1"/>
</dbReference>
<comment type="similarity">
    <text evidence="2">Belongs to the outer membrane factor (OMF) (TC 1.B.17) family.</text>
</comment>
<dbReference type="GO" id="GO:0015288">
    <property type="term" value="F:porin activity"/>
    <property type="evidence" value="ECO:0007669"/>
    <property type="project" value="TreeGrafter"/>
</dbReference>
<evidence type="ECO:0000313" key="10">
    <source>
        <dbReference type="EMBL" id="MBC9794746.1"/>
    </source>
</evidence>
<comment type="caution">
    <text evidence="10">The sequence shown here is derived from an EMBL/GenBank/DDBJ whole genome shotgun (WGS) entry which is preliminary data.</text>
</comment>
<evidence type="ECO:0000256" key="5">
    <source>
        <dbReference type="ARBA" id="ARBA00022692"/>
    </source>
</evidence>
<evidence type="ECO:0000256" key="2">
    <source>
        <dbReference type="ARBA" id="ARBA00007613"/>
    </source>
</evidence>
<keyword evidence="9" id="KW-0732">Signal</keyword>
<dbReference type="PANTHER" id="PTHR30026:SF20">
    <property type="entry name" value="OUTER MEMBRANE PROTEIN TOLC"/>
    <property type="match status" value="1"/>
</dbReference>
<dbReference type="Proteomes" id="UP000653730">
    <property type="component" value="Unassembled WGS sequence"/>
</dbReference>
<evidence type="ECO:0000256" key="8">
    <source>
        <dbReference type="SAM" id="Coils"/>
    </source>
</evidence>
<evidence type="ECO:0000256" key="9">
    <source>
        <dbReference type="SAM" id="SignalP"/>
    </source>
</evidence>
<accession>A0A926JP04</accession>
<feature type="signal peptide" evidence="9">
    <location>
        <begin position="1"/>
        <end position="19"/>
    </location>
</feature>
<feature type="chain" id="PRO_5037551647" evidence="9">
    <location>
        <begin position="20"/>
        <end position="474"/>
    </location>
</feature>
<dbReference type="Pfam" id="PF02321">
    <property type="entry name" value="OEP"/>
    <property type="match status" value="2"/>
</dbReference>
<dbReference type="PANTHER" id="PTHR30026">
    <property type="entry name" value="OUTER MEMBRANE PROTEIN TOLC"/>
    <property type="match status" value="1"/>
</dbReference>
<dbReference type="AlphaFoldDB" id="A0A926JP04"/>
<evidence type="ECO:0000256" key="7">
    <source>
        <dbReference type="ARBA" id="ARBA00023237"/>
    </source>
</evidence>
<dbReference type="GO" id="GO:1990281">
    <property type="term" value="C:efflux pump complex"/>
    <property type="evidence" value="ECO:0007669"/>
    <property type="project" value="TreeGrafter"/>
</dbReference>
<keyword evidence="4" id="KW-1134">Transmembrane beta strand</keyword>
<evidence type="ECO:0000256" key="6">
    <source>
        <dbReference type="ARBA" id="ARBA00023136"/>
    </source>
</evidence>
<keyword evidence="5" id="KW-0812">Transmembrane</keyword>
<sequence>MLARLITILCLTACFTLYSQEDTQPVTLEYCIETALQNNLDLKSSKLKAETSDVNYRQSRANILPTLNANYNLGLSSGRSIDPYTNSYLDQRLTYSNAGLRLNAVVFNGFRMLNTIRQNRYNLQAAEMEVKEAQQNLVLNVTLAYLQILNNRELLKQAKARTETTEKQLERLSSLYEEGSGNPADYTDMQGQEALDKTAVINAENNLKVSVLNLYQLLNIDDVPDTAFASLQALDDMEKYQLSAAEVMDDALANLAAFKAKELRLDAAKKGVKVARAGYIPEVSVFGELNTNYSSAAEFLNEIGSSVVETGDFVSIDGQNHPVLREEIQHEGDPISYEDQFNNNLGSAVGVAVNIPLFNGFRARNNVTLEKIKLEESRVDLENTRLQLGQAIEQAYLDMESAFNRYHILTGQVKAFEESFRVNEVRFNNGVSNIVEYITSKNNMDNARISLANAKYEYLLRVRVLDYYRGLGMN</sequence>